<evidence type="ECO:0000313" key="1">
    <source>
        <dbReference type="EMBL" id="GAA0403830.1"/>
    </source>
</evidence>
<dbReference type="Proteomes" id="UP001500879">
    <property type="component" value="Unassembled WGS sequence"/>
</dbReference>
<name>A0ABN0YPD8_9ACTN</name>
<keyword evidence="2" id="KW-1185">Reference proteome</keyword>
<comment type="caution">
    <text evidence="1">The sequence shown here is derived from an EMBL/GenBank/DDBJ whole genome shotgun (WGS) entry which is preliminary data.</text>
</comment>
<proteinExistence type="predicted"/>
<reference evidence="1 2" key="1">
    <citation type="journal article" date="2019" name="Int. J. Syst. Evol. Microbiol.">
        <title>The Global Catalogue of Microorganisms (GCM) 10K type strain sequencing project: providing services to taxonomists for standard genome sequencing and annotation.</title>
        <authorList>
            <consortium name="The Broad Institute Genomics Platform"/>
            <consortium name="The Broad Institute Genome Sequencing Center for Infectious Disease"/>
            <person name="Wu L."/>
            <person name="Ma J."/>
        </authorList>
    </citation>
    <scope>NUCLEOTIDE SEQUENCE [LARGE SCALE GENOMIC DNA]</scope>
    <source>
        <strain evidence="1 2">JCM 4788</strain>
    </source>
</reference>
<protein>
    <submittedName>
        <fullName evidence="1">Uncharacterized protein</fullName>
    </submittedName>
</protein>
<evidence type="ECO:0000313" key="2">
    <source>
        <dbReference type="Proteomes" id="UP001500879"/>
    </source>
</evidence>
<dbReference type="RefSeq" id="WP_344023442.1">
    <property type="nucleotide sequence ID" value="NZ_BAAABX010000027.1"/>
</dbReference>
<gene>
    <name evidence="1" type="ORF">GCM10010357_26050</name>
</gene>
<dbReference type="EMBL" id="BAAABX010000027">
    <property type="protein sequence ID" value="GAA0403830.1"/>
    <property type="molecule type" value="Genomic_DNA"/>
</dbReference>
<accession>A0ABN0YPD8</accession>
<organism evidence="1 2">
    <name type="scientific">Streptomyces luteireticuli</name>
    <dbReference type="NCBI Taxonomy" id="173858"/>
    <lineage>
        <taxon>Bacteria</taxon>
        <taxon>Bacillati</taxon>
        <taxon>Actinomycetota</taxon>
        <taxon>Actinomycetes</taxon>
        <taxon>Kitasatosporales</taxon>
        <taxon>Streptomycetaceae</taxon>
        <taxon>Streptomyces</taxon>
    </lineage>
</organism>
<sequence length="83" mass="9267">MTAAEATELSAAEMLDTATEFGLRIPHPLLDASPITDLYRRRARRAYDRLGRDVALAPEILRAVSTADDHEVERVTAYLRARS</sequence>